<dbReference type="EMBL" id="BQNB010009308">
    <property type="protein sequence ID" value="GJS61682.1"/>
    <property type="molecule type" value="Genomic_DNA"/>
</dbReference>
<dbReference type="InterPro" id="IPR025476">
    <property type="entry name" value="Helitron_helicase-like"/>
</dbReference>
<dbReference type="GO" id="GO:0004386">
    <property type="term" value="F:helicase activity"/>
    <property type="evidence" value="ECO:0007669"/>
    <property type="project" value="UniProtKB-KW"/>
</dbReference>
<feature type="region of interest" description="Disordered" evidence="1">
    <location>
        <begin position="225"/>
        <end position="257"/>
    </location>
</feature>
<dbReference type="Proteomes" id="UP001151760">
    <property type="component" value="Unassembled WGS sequence"/>
</dbReference>
<name>A0ABQ4X8U1_9ASTR</name>
<organism evidence="3 4">
    <name type="scientific">Tanacetum coccineum</name>
    <dbReference type="NCBI Taxonomy" id="301880"/>
    <lineage>
        <taxon>Eukaryota</taxon>
        <taxon>Viridiplantae</taxon>
        <taxon>Streptophyta</taxon>
        <taxon>Embryophyta</taxon>
        <taxon>Tracheophyta</taxon>
        <taxon>Spermatophyta</taxon>
        <taxon>Magnoliopsida</taxon>
        <taxon>eudicotyledons</taxon>
        <taxon>Gunneridae</taxon>
        <taxon>Pentapetalae</taxon>
        <taxon>asterids</taxon>
        <taxon>campanulids</taxon>
        <taxon>Asterales</taxon>
        <taxon>Asteraceae</taxon>
        <taxon>Asteroideae</taxon>
        <taxon>Anthemideae</taxon>
        <taxon>Anthemidinae</taxon>
        <taxon>Tanacetum</taxon>
    </lineage>
</organism>
<accession>A0ABQ4X8U1</accession>
<evidence type="ECO:0000313" key="4">
    <source>
        <dbReference type="Proteomes" id="UP001151760"/>
    </source>
</evidence>
<evidence type="ECO:0000313" key="3">
    <source>
        <dbReference type="EMBL" id="GJS61682.1"/>
    </source>
</evidence>
<keyword evidence="4" id="KW-1185">Reference proteome</keyword>
<reference evidence="3" key="1">
    <citation type="journal article" date="2022" name="Int. J. Mol. Sci.">
        <title>Draft Genome of Tanacetum Coccineum: Genomic Comparison of Closely Related Tanacetum-Family Plants.</title>
        <authorList>
            <person name="Yamashiro T."/>
            <person name="Shiraishi A."/>
            <person name="Nakayama K."/>
            <person name="Satake H."/>
        </authorList>
    </citation>
    <scope>NUCLEOTIDE SEQUENCE</scope>
</reference>
<sequence>MRQSPTIVGEAHIDQLSGQRHGRVCCSVSLKGSEACKGKDEANVALIKEWNDIQANIDADYQMAKQMQAKEQEELSIKEKSKLMEAQRLKEQVLCLIFQDLFGQSYERVKTLGHQNLVEGDELEQEKAKKQKVDEDKEITKLQSLMEVIPYEEEVVVDATPLATKPPSIFLQTTSEFIHNEVIGLAFPPIPDSRHASTLVSTQRKITRENVQAILVASENAPSKRTRGSIKAVGSRRPHRVTCGSGEHCSTSNSGGSTPVYDDLGDYRDKCREIDILEFKIRLYNVEGARGYEIPRSSTLRAIVFDSGPTGSTYFDVIIQDKDGSTQSISKLHPSYMSLQLNLLFIYGQSGFHTKLKLRKTLPTIRGGTCYMYAHYLDTLAICRKLGNPQFFITFTCNVNWPEIKRYMAQFLKLTTSDKADVVCQVFEQNIKLFIAFLKKERTFGHVAGILYIVEFQKHGRPHCHTLLWVDSASKIQSPEDVDRFISAKLPDLNVDPHRYKIVLEMMIHGPCGDANLSAPCMQGVKCGKKFPKKFTPKRFLTKNDMYTIKEETPMYSQQSTNSA</sequence>
<keyword evidence="3" id="KW-0547">Nucleotide-binding</keyword>
<proteinExistence type="predicted"/>
<comment type="caution">
    <text evidence="3">The sequence shown here is derived from an EMBL/GenBank/DDBJ whole genome shotgun (WGS) entry which is preliminary data.</text>
</comment>
<keyword evidence="3" id="KW-0378">Hydrolase</keyword>
<dbReference type="PANTHER" id="PTHR45786">
    <property type="entry name" value="DNA BINDING PROTEIN-LIKE"/>
    <property type="match status" value="1"/>
</dbReference>
<feature type="compositionally biased region" description="Basic residues" evidence="1">
    <location>
        <begin position="225"/>
        <end position="240"/>
    </location>
</feature>
<feature type="domain" description="Helitron helicase-like" evidence="2">
    <location>
        <begin position="355"/>
        <end position="468"/>
    </location>
</feature>
<feature type="compositionally biased region" description="Polar residues" evidence="1">
    <location>
        <begin position="248"/>
        <end position="257"/>
    </location>
</feature>
<protein>
    <submittedName>
        <fullName evidence="3">DNA helicase</fullName>
    </submittedName>
</protein>
<dbReference type="PANTHER" id="PTHR45786:SF74">
    <property type="entry name" value="ATP-DEPENDENT DNA HELICASE"/>
    <property type="match status" value="1"/>
</dbReference>
<keyword evidence="3" id="KW-0067">ATP-binding</keyword>
<keyword evidence="3" id="KW-0347">Helicase</keyword>
<reference evidence="3" key="2">
    <citation type="submission" date="2022-01" db="EMBL/GenBank/DDBJ databases">
        <authorList>
            <person name="Yamashiro T."/>
            <person name="Shiraishi A."/>
            <person name="Satake H."/>
            <person name="Nakayama K."/>
        </authorList>
    </citation>
    <scope>NUCLEOTIDE SEQUENCE</scope>
</reference>
<evidence type="ECO:0000259" key="2">
    <source>
        <dbReference type="Pfam" id="PF14214"/>
    </source>
</evidence>
<evidence type="ECO:0000256" key="1">
    <source>
        <dbReference type="SAM" id="MobiDB-lite"/>
    </source>
</evidence>
<gene>
    <name evidence="3" type="ORF">Tco_0656466</name>
</gene>
<dbReference type="Pfam" id="PF14214">
    <property type="entry name" value="Helitron_like_N"/>
    <property type="match status" value="1"/>
</dbReference>